<name>A0A0A0JXP3_9MICO</name>
<dbReference type="Proteomes" id="UP000030013">
    <property type="component" value="Unassembled WGS sequence"/>
</dbReference>
<proteinExistence type="predicted"/>
<dbReference type="OrthoDB" id="9803968at2"/>
<dbReference type="PROSITE" id="PS00455">
    <property type="entry name" value="AMP_BINDING"/>
    <property type="match status" value="1"/>
</dbReference>
<protein>
    <submittedName>
        <fullName evidence="3">Acyl-CoA synthetase</fullName>
    </submittedName>
</protein>
<reference evidence="3 4" key="1">
    <citation type="submission" date="2013-08" db="EMBL/GenBank/DDBJ databases">
        <title>The genome sequence of Knoellia aerolata.</title>
        <authorList>
            <person name="Zhu W."/>
            <person name="Wang G."/>
        </authorList>
    </citation>
    <scope>NUCLEOTIDE SEQUENCE [LARGE SCALE GENOMIC DNA]</scope>
    <source>
        <strain evidence="3 4">DSM 18566</strain>
    </source>
</reference>
<dbReference type="SUPFAM" id="SSF56801">
    <property type="entry name" value="Acetyl-CoA synthetase-like"/>
    <property type="match status" value="1"/>
</dbReference>
<evidence type="ECO:0000313" key="3">
    <source>
        <dbReference type="EMBL" id="KGN41938.1"/>
    </source>
</evidence>
<accession>A0A0A0JXP3</accession>
<dbReference type="Pfam" id="PF00501">
    <property type="entry name" value="AMP-binding"/>
    <property type="match status" value="1"/>
</dbReference>
<comment type="caution">
    <text evidence="3">The sequence shown here is derived from an EMBL/GenBank/DDBJ whole genome shotgun (WGS) entry which is preliminary data.</text>
</comment>
<sequence length="519" mass="56757">MDLTALAEELGDKVAYLMADTGESLSYRELEEKSNRIAHLFRQLGLARGDHIAVLMENRLDLFPVYWAAQRSGLYYTPVNWHLTRDEAAYIVDNCEAKVLVSSVQLEDIAAHAADGATGLTHRFVVGGVIDGVHSLDDALADQPPTPVEHQSEGYYMFYSSGTTGRPKGILPAMPDVPFGTGLTLDHQLGPGFGVSRAATYLNTGPLYHAAPVGWSMATVRNGATAIFMSRFDAEQTLRVIQDHKVTHAQFVPTMFVRMLKLPDATRKAYDVSSLLLAIHAAAPCPIPVKEAMIDWFGPKIVEYYAGSESNCFFVISTPEWLGHRGSVGRAVIGTPHVCDALGVELPPGEVGQLWFEGPDFEYHQDPDKTATAHDERGWSTLGDLGWLDEEGYLYLADRRTDLIISGGVNIYPREIEDALAMHPAVQDIAVIGVPDDEMGQRVHAVVHVAEGATVGPELAAELVADAATRIARFKVPRTVDFVEDFPRLPSGKVLRRQLVADYDPARVLAVPLPHAQES</sequence>
<dbReference type="Gene3D" id="3.40.50.12780">
    <property type="entry name" value="N-terminal domain of ligase-like"/>
    <property type="match status" value="1"/>
</dbReference>
<evidence type="ECO:0000259" key="1">
    <source>
        <dbReference type="Pfam" id="PF00501"/>
    </source>
</evidence>
<keyword evidence="4" id="KW-1185">Reference proteome</keyword>
<evidence type="ECO:0000313" key="4">
    <source>
        <dbReference type="Proteomes" id="UP000030013"/>
    </source>
</evidence>
<dbReference type="InterPro" id="IPR000873">
    <property type="entry name" value="AMP-dep_synth/lig_dom"/>
</dbReference>
<dbReference type="AlphaFoldDB" id="A0A0A0JXP3"/>
<dbReference type="Gene3D" id="3.30.300.30">
    <property type="match status" value="1"/>
</dbReference>
<evidence type="ECO:0000259" key="2">
    <source>
        <dbReference type="Pfam" id="PF13193"/>
    </source>
</evidence>
<dbReference type="PANTHER" id="PTHR24096:SF323">
    <property type="entry name" value="BLR3536 PROTEIN"/>
    <property type="match status" value="1"/>
</dbReference>
<feature type="domain" description="AMP-dependent synthetase/ligase" evidence="1">
    <location>
        <begin position="7"/>
        <end position="359"/>
    </location>
</feature>
<dbReference type="EMBL" id="AVPL01000010">
    <property type="protein sequence ID" value="KGN41938.1"/>
    <property type="molecule type" value="Genomic_DNA"/>
</dbReference>
<dbReference type="InterPro" id="IPR042099">
    <property type="entry name" value="ANL_N_sf"/>
</dbReference>
<dbReference type="STRING" id="1385519.N801_03575"/>
<dbReference type="InterPro" id="IPR045851">
    <property type="entry name" value="AMP-bd_C_sf"/>
</dbReference>
<gene>
    <name evidence="3" type="ORF">N801_03575</name>
</gene>
<dbReference type="GO" id="GO:0016405">
    <property type="term" value="F:CoA-ligase activity"/>
    <property type="evidence" value="ECO:0007669"/>
    <property type="project" value="TreeGrafter"/>
</dbReference>
<organism evidence="3 4">
    <name type="scientific">Knoellia aerolata DSM 18566</name>
    <dbReference type="NCBI Taxonomy" id="1385519"/>
    <lineage>
        <taxon>Bacteria</taxon>
        <taxon>Bacillati</taxon>
        <taxon>Actinomycetota</taxon>
        <taxon>Actinomycetes</taxon>
        <taxon>Micrococcales</taxon>
        <taxon>Intrasporangiaceae</taxon>
        <taxon>Knoellia</taxon>
    </lineage>
</organism>
<dbReference type="PANTHER" id="PTHR24096">
    <property type="entry name" value="LONG-CHAIN-FATTY-ACID--COA LIGASE"/>
    <property type="match status" value="1"/>
</dbReference>
<dbReference type="InterPro" id="IPR025110">
    <property type="entry name" value="AMP-bd_C"/>
</dbReference>
<feature type="domain" description="AMP-binding enzyme C-terminal" evidence="2">
    <location>
        <begin position="415"/>
        <end position="493"/>
    </location>
</feature>
<dbReference type="Pfam" id="PF13193">
    <property type="entry name" value="AMP-binding_C"/>
    <property type="match status" value="1"/>
</dbReference>
<dbReference type="InterPro" id="IPR020845">
    <property type="entry name" value="AMP-binding_CS"/>
</dbReference>
<dbReference type="eggNOG" id="COG0318">
    <property type="taxonomic scope" value="Bacteria"/>
</dbReference>